<sequence length="100" mass="11307">MKYAVRFAVEAQRDFAALYDYLLPRAGARVARDYVATIYGYCLGFETFPERGTLRDDIRPGLRLAGFRRKATIAFTVSGDAVIILRMFHAGRDIDLEEAP</sequence>
<reference evidence="2" key="1">
    <citation type="submission" date="2016-08" db="EMBL/GenBank/DDBJ databases">
        <authorList>
            <person name="Seilhamer J.J."/>
        </authorList>
    </citation>
    <scope>NUCLEOTIDE SEQUENCE</scope>
    <source>
        <strain evidence="2">86</strain>
    </source>
</reference>
<evidence type="ECO:0008006" key="3">
    <source>
        <dbReference type="Google" id="ProtNLM"/>
    </source>
</evidence>
<gene>
    <name evidence="2" type="ORF">KL86PLE_100510</name>
</gene>
<keyword evidence="1" id="KW-1277">Toxin-antitoxin system</keyword>
<dbReference type="AlphaFoldDB" id="A0A212L3V3"/>
<dbReference type="Pfam" id="PF05016">
    <property type="entry name" value="ParE_toxin"/>
    <property type="match status" value="1"/>
</dbReference>
<evidence type="ECO:0000256" key="1">
    <source>
        <dbReference type="ARBA" id="ARBA00022649"/>
    </source>
</evidence>
<evidence type="ECO:0000313" key="2">
    <source>
        <dbReference type="EMBL" id="SCM72220.1"/>
    </source>
</evidence>
<proteinExistence type="predicted"/>
<dbReference type="EMBL" id="FMJD01000002">
    <property type="protein sequence ID" value="SCM72220.1"/>
    <property type="molecule type" value="Genomic_DNA"/>
</dbReference>
<dbReference type="Gene3D" id="3.30.2310.20">
    <property type="entry name" value="RelE-like"/>
    <property type="match status" value="1"/>
</dbReference>
<name>A0A212L3V3_9HYPH</name>
<dbReference type="InterPro" id="IPR007712">
    <property type="entry name" value="RelE/ParE_toxin"/>
</dbReference>
<accession>A0A212L3V3</accession>
<protein>
    <recommendedName>
        <fullName evidence="3">Plasmid stabilization system</fullName>
    </recommendedName>
</protein>
<dbReference type="RefSeq" id="WP_288199237.1">
    <property type="nucleotide sequence ID" value="NZ_LT608334.1"/>
</dbReference>
<organism evidence="2">
    <name type="scientific">uncultured Pleomorphomonas sp</name>
    <dbReference type="NCBI Taxonomy" id="442121"/>
    <lineage>
        <taxon>Bacteria</taxon>
        <taxon>Pseudomonadati</taxon>
        <taxon>Pseudomonadota</taxon>
        <taxon>Alphaproteobacteria</taxon>
        <taxon>Hyphomicrobiales</taxon>
        <taxon>Pleomorphomonadaceae</taxon>
        <taxon>Pleomorphomonas</taxon>
        <taxon>environmental samples</taxon>
    </lineage>
</organism>
<dbReference type="InterPro" id="IPR035093">
    <property type="entry name" value="RelE/ParE_toxin_dom_sf"/>
</dbReference>